<keyword evidence="3" id="KW-0227">DNA damage</keyword>
<keyword evidence="5" id="KW-0190">Covalent protein-DNA linkage</keyword>
<name>A0A6P2DE47_9BACT</name>
<dbReference type="GO" id="GO:0106300">
    <property type="term" value="P:protein-DNA covalent cross-linking repair"/>
    <property type="evidence" value="ECO:0007669"/>
    <property type="project" value="InterPro"/>
</dbReference>
<keyword evidence="10" id="KW-1185">Reference proteome</keyword>
<dbReference type="SUPFAM" id="SSF143081">
    <property type="entry name" value="BB1717-like"/>
    <property type="match status" value="1"/>
</dbReference>
<dbReference type="GO" id="GO:0008233">
    <property type="term" value="F:peptidase activity"/>
    <property type="evidence" value="ECO:0007669"/>
    <property type="project" value="UniProtKB-KW"/>
</dbReference>
<dbReference type="Gene3D" id="3.90.1680.10">
    <property type="entry name" value="SOS response associated peptidase-like"/>
    <property type="match status" value="1"/>
</dbReference>
<evidence type="ECO:0000256" key="6">
    <source>
        <dbReference type="ARBA" id="ARBA00023125"/>
    </source>
</evidence>
<dbReference type="AlphaFoldDB" id="A0A6P2DE47"/>
<evidence type="ECO:0000256" key="1">
    <source>
        <dbReference type="ARBA" id="ARBA00008136"/>
    </source>
</evidence>
<comment type="similarity">
    <text evidence="1 8">Belongs to the SOS response-associated peptidase family.</text>
</comment>
<keyword evidence="2 8" id="KW-0645">Protease</keyword>
<dbReference type="InterPro" id="IPR003738">
    <property type="entry name" value="SRAP"/>
</dbReference>
<reference evidence="9 10" key="1">
    <citation type="submission" date="2019-05" db="EMBL/GenBank/DDBJ databases">
        <authorList>
            <consortium name="Science for Life Laboratories"/>
        </authorList>
    </citation>
    <scope>NUCLEOTIDE SEQUENCE [LARGE SCALE GENOMIC DNA]</scope>
    <source>
        <strain evidence="9">Soil9</strain>
    </source>
</reference>
<proteinExistence type="inferred from homology"/>
<evidence type="ECO:0000256" key="5">
    <source>
        <dbReference type="ARBA" id="ARBA00023124"/>
    </source>
</evidence>
<dbReference type="GO" id="GO:0003697">
    <property type="term" value="F:single-stranded DNA binding"/>
    <property type="evidence" value="ECO:0007669"/>
    <property type="project" value="InterPro"/>
</dbReference>
<evidence type="ECO:0000313" key="9">
    <source>
        <dbReference type="EMBL" id="VTR97682.1"/>
    </source>
</evidence>
<dbReference type="PANTHER" id="PTHR13604:SF0">
    <property type="entry name" value="ABASIC SITE PROCESSING PROTEIN HMCES"/>
    <property type="match status" value="1"/>
</dbReference>
<dbReference type="KEGG" id="gms:SOIL9_05950"/>
<accession>A0A6P2DE47</accession>
<dbReference type="GO" id="GO:0006508">
    <property type="term" value="P:proteolysis"/>
    <property type="evidence" value="ECO:0007669"/>
    <property type="project" value="UniProtKB-KW"/>
</dbReference>
<organism evidence="9 10">
    <name type="scientific">Gemmata massiliana</name>
    <dbReference type="NCBI Taxonomy" id="1210884"/>
    <lineage>
        <taxon>Bacteria</taxon>
        <taxon>Pseudomonadati</taxon>
        <taxon>Planctomycetota</taxon>
        <taxon>Planctomycetia</taxon>
        <taxon>Gemmatales</taxon>
        <taxon>Gemmataceae</taxon>
        <taxon>Gemmata</taxon>
    </lineage>
</organism>
<protein>
    <recommendedName>
        <fullName evidence="8">Abasic site processing protein</fullName>
        <ecNumber evidence="8">3.4.-.-</ecNumber>
    </recommendedName>
</protein>
<dbReference type="Pfam" id="PF02586">
    <property type="entry name" value="SRAP"/>
    <property type="match status" value="1"/>
</dbReference>
<evidence type="ECO:0000256" key="3">
    <source>
        <dbReference type="ARBA" id="ARBA00022763"/>
    </source>
</evidence>
<dbReference type="PANTHER" id="PTHR13604">
    <property type="entry name" value="DC12-RELATED"/>
    <property type="match status" value="1"/>
</dbReference>
<evidence type="ECO:0000256" key="4">
    <source>
        <dbReference type="ARBA" id="ARBA00022801"/>
    </source>
</evidence>
<dbReference type="GO" id="GO:0016829">
    <property type="term" value="F:lyase activity"/>
    <property type="evidence" value="ECO:0007669"/>
    <property type="project" value="UniProtKB-KW"/>
</dbReference>
<evidence type="ECO:0000256" key="2">
    <source>
        <dbReference type="ARBA" id="ARBA00022670"/>
    </source>
</evidence>
<dbReference type="EMBL" id="LR593886">
    <property type="protein sequence ID" value="VTR97682.1"/>
    <property type="molecule type" value="Genomic_DNA"/>
</dbReference>
<dbReference type="EC" id="3.4.-.-" evidence="8"/>
<evidence type="ECO:0000256" key="7">
    <source>
        <dbReference type="ARBA" id="ARBA00023239"/>
    </source>
</evidence>
<evidence type="ECO:0000313" key="10">
    <source>
        <dbReference type="Proteomes" id="UP000464178"/>
    </source>
</evidence>
<keyword evidence="7" id="KW-0456">Lyase</keyword>
<dbReference type="InterPro" id="IPR036590">
    <property type="entry name" value="SRAP-like"/>
</dbReference>
<keyword evidence="4 8" id="KW-0378">Hydrolase</keyword>
<dbReference type="Proteomes" id="UP000464178">
    <property type="component" value="Chromosome"/>
</dbReference>
<sequence>MPARLVITATESELAALFGLAPGANNARSLSRTRYNVAPLHDVPVVRLTNGARELADLRWGLVPHWNTDPAHEGFVNARSETVAQKPSFRSAFQSRRCLVPASGFYGWKPGLRRKQPYYFRPSGNGVFVCAGIWDQWDSPRGPVETVSVLTMPSNALVKPMDERMPVVVGEEHFAAWLDPNEANPEKLLSRFTPYPADQMKCWPIGTRVNDPVEDDADLLVPLAGPL</sequence>
<dbReference type="RefSeq" id="WP_162671315.1">
    <property type="nucleotide sequence ID" value="NZ_LR593886.1"/>
</dbReference>
<evidence type="ECO:0000256" key="8">
    <source>
        <dbReference type="RuleBase" id="RU364100"/>
    </source>
</evidence>
<keyword evidence="6" id="KW-0238">DNA-binding</keyword>
<gene>
    <name evidence="9" type="ORF">SOIL9_05950</name>
</gene>